<keyword evidence="5" id="KW-0472">Membrane</keyword>
<comment type="caution">
    <text evidence="10">The sequence shown here is derived from an EMBL/GenBank/DDBJ whole genome shotgun (WGS) entry which is preliminary data.</text>
</comment>
<dbReference type="InterPro" id="IPR046530">
    <property type="entry name" value="BIM1-like_dom"/>
</dbReference>
<evidence type="ECO:0000313" key="11">
    <source>
        <dbReference type="Proteomes" id="UP000027456"/>
    </source>
</evidence>
<protein>
    <submittedName>
        <fullName evidence="10">Putative nucleoporin-interacting protein NIC96</fullName>
    </submittedName>
</protein>
<dbReference type="OrthoDB" id="2146436at2759"/>
<organism evidence="10 11">
    <name type="scientific">Rhizoctonia solani 123E</name>
    <dbReference type="NCBI Taxonomy" id="1423351"/>
    <lineage>
        <taxon>Eukaryota</taxon>
        <taxon>Fungi</taxon>
        <taxon>Dikarya</taxon>
        <taxon>Basidiomycota</taxon>
        <taxon>Agaricomycotina</taxon>
        <taxon>Agaricomycetes</taxon>
        <taxon>Cantharellales</taxon>
        <taxon>Ceratobasidiaceae</taxon>
        <taxon>Rhizoctonia</taxon>
    </lineage>
</organism>
<evidence type="ECO:0000259" key="9">
    <source>
        <dbReference type="Pfam" id="PF20238"/>
    </source>
</evidence>
<evidence type="ECO:0000256" key="7">
    <source>
        <dbReference type="ARBA" id="ARBA00023288"/>
    </source>
</evidence>
<evidence type="ECO:0000256" key="3">
    <source>
        <dbReference type="ARBA" id="ARBA00022622"/>
    </source>
</evidence>
<proteinExistence type="predicted"/>
<dbReference type="PANTHER" id="PTHR34992">
    <property type="entry name" value="HYPHAL ANASTAMOSIS-7 PROTEIN"/>
    <property type="match status" value="1"/>
</dbReference>
<comment type="subcellular location">
    <subcellularLocation>
        <location evidence="1">Cell membrane</location>
        <topology evidence="1">Lipid-anchor</topology>
        <topology evidence="1">GPI-anchor</topology>
    </subcellularLocation>
</comment>
<reference evidence="10 11" key="1">
    <citation type="submission" date="2013-12" db="EMBL/GenBank/DDBJ databases">
        <authorList>
            <person name="Cubeta M."/>
            <person name="Pakala S."/>
            <person name="Fedorova N."/>
            <person name="Thomas E."/>
            <person name="Dean R."/>
            <person name="Jabaji S."/>
            <person name="Neate S."/>
            <person name="Toda T."/>
            <person name="Tavantzis S."/>
            <person name="Vilgalys R."/>
            <person name="Bharathan N."/>
            <person name="Pakala S."/>
            <person name="Losada L.S."/>
            <person name="Zafar N."/>
            <person name="Nierman W."/>
        </authorList>
    </citation>
    <scope>NUCLEOTIDE SEQUENCE [LARGE SCALE GENOMIC DNA]</scope>
    <source>
        <strain evidence="10 11">123E</strain>
    </source>
</reference>
<dbReference type="PANTHER" id="PTHR34992:SF11">
    <property type="entry name" value="COPPER ACQUISITION FACTOR BIM1-LIKE DOMAIN-CONTAINING PROTEIN"/>
    <property type="match status" value="1"/>
</dbReference>
<dbReference type="GO" id="GO:0005886">
    <property type="term" value="C:plasma membrane"/>
    <property type="evidence" value="ECO:0007669"/>
    <property type="project" value="UniProtKB-SubCell"/>
</dbReference>
<evidence type="ECO:0000313" key="10">
    <source>
        <dbReference type="EMBL" id="KEP54892.1"/>
    </source>
</evidence>
<feature type="signal peptide" evidence="8">
    <location>
        <begin position="1"/>
        <end position="18"/>
    </location>
</feature>
<name>A0A074SYH8_9AGAM</name>
<dbReference type="AlphaFoldDB" id="A0A074SYH8"/>
<evidence type="ECO:0000256" key="4">
    <source>
        <dbReference type="ARBA" id="ARBA00022729"/>
    </source>
</evidence>
<feature type="chain" id="PRO_5001699213" evidence="8">
    <location>
        <begin position="19"/>
        <end position="207"/>
    </location>
</feature>
<dbReference type="HOGENOM" id="CLU_070647_3_1_1"/>
<dbReference type="CDD" id="cd21176">
    <property type="entry name" value="LPMO_auxiliary-like"/>
    <property type="match status" value="1"/>
</dbReference>
<keyword evidence="7" id="KW-0449">Lipoprotein</keyword>
<dbReference type="EMBL" id="AZST01000015">
    <property type="protein sequence ID" value="KEP54892.1"/>
    <property type="molecule type" value="Genomic_DNA"/>
</dbReference>
<evidence type="ECO:0000256" key="1">
    <source>
        <dbReference type="ARBA" id="ARBA00004609"/>
    </source>
</evidence>
<keyword evidence="11" id="KW-1185">Reference proteome</keyword>
<gene>
    <name evidence="10" type="ORF">V565_010910</name>
</gene>
<dbReference type="Proteomes" id="UP000027456">
    <property type="component" value="Unassembled WGS sequence"/>
</dbReference>
<sequence>MIMTRAFAMAALAASASAHFTLDWPATRGFNEDIENQFCGGFPNAGARSPFPLGAAGVNIDSTHDTANVIVLISFDANPQNITQFSNSSNGAQLTSFIKLDKQGEACIPVNIQSLGLSNVANGTNATIQIQYDGGDGNLYQCADVTLLSNFVAPSNVSCASNATVTTTSSGAAATSTSPSGSGNSALGTQASAGLALGVAGLLAMVF</sequence>
<dbReference type="STRING" id="1423351.A0A074SYH8"/>
<accession>A0A074SYH8</accession>
<feature type="domain" description="Copper acquisition factor BIM1-like" evidence="9">
    <location>
        <begin position="17"/>
        <end position="161"/>
    </location>
</feature>
<dbReference type="GO" id="GO:0098552">
    <property type="term" value="C:side of membrane"/>
    <property type="evidence" value="ECO:0007669"/>
    <property type="project" value="UniProtKB-KW"/>
</dbReference>
<evidence type="ECO:0000256" key="6">
    <source>
        <dbReference type="ARBA" id="ARBA00023180"/>
    </source>
</evidence>
<evidence type="ECO:0000256" key="2">
    <source>
        <dbReference type="ARBA" id="ARBA00022475"/>
    </source>
</evidence>
<dbReference type="Pfam" id="PF20238">
    <property type="entry name" value="BIM1-like_dom"/>
    <property type="match status" value="1"/>
</dbReference>
<keyword evidence="4 8" id="KW-0732">Signal</keyword>
<keyword evidence="2" id="KW-1003">Cell membrane</keyword>
<keyword evidence="6" id="KW-0325">Glycoprotein</keyword>
<dbReference type="InterPro" id="IPR046936">
    <property type="entry name" value="BIM1-like"/>
</dbReference>
<evidence type="ECO:0000256" key="5">
    <source>
        <dbReference type="ARBA" id="ARBA00023136"/>
    </source>
</evidence>
<keyword evidence="3" id="KW-0336">GPI-anchor</keyword>
<evidence type="ECO:0000256" key="8">
    <source>
        <dbReference type="SAM" id="SignalP"/>
    </source>
</evidence>